<dbReference type="PANTHER" id="PTHR10443">
    <property type="entry name" value="MICROSOMAL DIPEPTIDASE"/>
    <property type="match status" value="1"/>
</dbReference>
<dbReference type="EMBL" id="JAGWCR010000025">
    <property type="protein sequence ID" value="MBS3652413.1"/>
    <property type="molecule type" value="Genomic_DNA"/>
</dbReference>
<dbReference type="EC" id="3.4.13.-" evidence="1"/>
<evidence type="ECO:0000313" key="1">
    <source>
        <dbReference type="EMBL" id="MBS3652413.1"/>
    </source>
</evidence>
<dbReference type="InterPro" id="IPR008257">
    <property type="entry name" value="Pept_M19"/>
</dbReference>
<dbReference type="GO" id="GO:0070573">
    <property type="term" value="F:metallodipeptidase activity"/>
    <property type="evidence" value="ECO:0007669"/>
    <property type="project" value="InterPro"/>
</dbReference>
<sequence>MSETTLHESAVVFDGLVVAQWSRRTFEHMKEGGLTGANCTICIWEGFRDTMTNIALWRRWFDEHSDLIMPAHTVADIRRAKTLGKVGIVLGWQNSCGIDDDIRLLPLFKDLGVGFIQLTYNTQNYVGTGCWEDRDSGLSSFGRHFIAEANRLGIAIDLSHVASRTASEAIAASTKPCAYTHVCPAGLYAHPRNKTDAQLREIVDRGGFVGMATYAPFMRSGAASTIEDCIDTFEYVLNVCGEENVGVGTDSTEGQDEAFFEWIRKDKGTGRQMVPAKGKAAVVKGLETLAGYPSLTRAMERRGWPERRIRGVLGENWLRFLDEVWRPAPAKAHGDDQIIQQFARQP</sequence>
<keyword evidence="1" id="KW-0645">Protease</keyword>
<dbReference type="AlphaFoldDB" id="A0A942I4S9"/>
<dbReference type="Gene3D" id="3.20.20.140">
    <property type="entry name" value="Metal-dependent hydrolases"/>
    <property type="match status" value="1"/>
</dbReference>
<dbReference type="Proteomes" id="UP000680348">
    <property type="component" value="Unassembled WGS sequence"/>
</dbReference>
<protein>
    <submittedName>
        <fullName evidence="1">Membrane dipeptidase</fullName>
        <ecNumber evidence="1">3.4.13.-</ecNumber>
    </submittedName>
</protein>
<gene>
    <name evidence="1" type="ORF">KEU06_27875</name>
</gene>
<proteinExistence type="predicted"/>
<dbReference type="PANTHER" id="PTHR10443:SF12">
    <property type="entry name" value="DIPEPTIDASE"/>
    <property type="match status" value="1"/>
</dbReference>
<dbReference type="PROSITE" id="PS51365">
    <property type="entry name" value="RENAL_DIPEPTIDASE_2"/>
    <property type="match status" value="1"/>
</dbReference>
<keyword evidence="1" id="KW-0378">Hydrolase</keyword>
<organism evidence="1 2">
    <name type="scientific">Pseudaminobacter soli</name>
    <name type="common">ex Zhang et al. 2022</name>
    <dbReference type="NCBI Taxonomy" id="2831468"/>
    <lineage>
        <taxon>Bacteria</taxon>
        <taxon>Pseudomonadati</taxon>
        <taxon>Pseudomonadota</taxon>
        <taxon>Alphaproteobacteria</taxon>
        <taxon>Hyphomicrobiales</taxon>
        <taxon>Phyllobacteriaceae</taxon>
        <taxon>Pseudaminobacter</taxon>
    </lineage>
</organism>
<accession>A0A942I4S9</accession>
<reference evidence="1" key="1">
    <citation type="submission" date="2021-04" db="EMBL/GenBank/DDBJ databases">
        <title>Pseudaminobacter soli sp. nov., isolated from paddy soil contaminated by heavy metals.</title>
        <authorList>
            <person name="Zhang K."/>
        </authorList>
    </citation>
    <scope>NUCLEOTIDE SEQUENCE</scope>
    <source>
        <strain evidence="1">19-2017</strain>
    </source>
</reference>
<name>A0A942I4S9_9HYPH</name>
<evidence type="ECO:0000313" key="2">
    <source>
        <dbReference type="Proteomes" id="UP000680348"/>
    </source>
</evidence>
<dbReference type="RefSeq" id="WP_188257967.1">
    <property type="nucleotide sequence ID" value="NZ_JABVCF010000025.1"/>
</dbReference>
<dbReference type="SUPFAM" id="SSF51556">
    <property type="entry name" value="Metallo-dependent hydrolases"/>
    <property type="match status" value="1"/>
</dbReference>
<dbReference type="Pfam" id="PF01244">
    <property type="entry name" value="Peptidase_M19"/>
    <property type="match status" value="1"/>
</dbReference>
<dbReference type="GO" id="GO:0006508">
    <property type="term" value="P:proteolysis"/>
    <property type="evidence" value="ECO:0007669"/>
    <property type="project" value="InterPro"/>
</dbReference>
<keyword evidence="1" id="KW-0224">Dipeptidase</keyword>
<comment type="caution">
    <text evidence="1">The sequence shown here is derived from an EMBL/GenBank/DDBJ whole genome shotgun (WGS) entry which is preliminary data.</text>
</comment>
<keyword evidence="2" id="KW-1185">Reference proteome</keyword>
<dbReference type="InterPro" id="IPR032466">
    <property type="entry name" value="Metal_Hydrolase"/>
</dbReference>